<name>A0A8H6QYD4_9EURO</name>
<reference evidence="6" key="1">
    <citation type="submission" date="2020-06" db="EMBL/GenBank/DDBJ databases">
        <title>Draft genome sequences of strains closely related to Aspergillus parafelis and Aspergillus hiratsukae.</title>
        <authorList>
            <person name="Dos Santos R.A.C."/>
            <person name="Rivero-Menendez O."/>
            <person name="Steenwyk J.L."/>
            <person name="Mead M.E."/>
            <person name="Goldman G.H."/>
            <person name="Alastruey-Izquierdo A."/>
            <person name="Rokas A."/>
        </authorList>
    </citation>
    <scope>NUCLEOTIDE SEQUENCE</scope>
    <source>
        <strain evidence="6">CNM-CM7691</strain>
    </source>
</reference>
<sequence>MEKPTFKVIIVGGSIAGLTLAHCLHRANIDHVVLEKRSEIASQEGAIVAIWPTGARVFEQLGLYDDIEKQSTPFRSLRIRHPDGFSFSTSFLEFVNKGSGYPVICLDRRKLLEVLHQKYPSKANIHVKKKVIEVQHLDHGARVLTEDGDVYTGDLIVGADGVHSFTRSEMWRLADAMSPGLITTQERKSMTVGYACAFGVSSPIPDLASGENINSYNDGSCVITFEGKDGRVFWFILEKLHQTFVYPDSPRFSMDDTADLCGRLSKLPVWGDIRVEDLWRSRIFASTTALEEGIFQTWHFGRIVLLGDSVHIMTPNMGQGANTAIQDAAVFKKFKTLEYIPFFDPDDGAEVPIRKIKENPILFQNIFPGGIRLPTEPLAAVQQCGERRDGHDGIRRNINEWRALQKLYRDTGWESQFNGELFDDR</sequence>
<evidence type="ECO:0000313" key="6">
    <source>
        <dbReference type="EMBL" id="KAF7181875.1"/>
    </source>
</evidence>
<evidence type="ECO:0000259" key="5">
    <source>
        <dbReference type="Pfam" id="PF01494"/>
    </source>
</evidence>
<dbReference type="Pfam" id="PF01494">
    <property type="entry name" value="FAD_binding_3"/>
    <property type="match status" value="2"/>
</dbReference>
<comment type="caution">
    <text evidence="6">The sequence shown here is derived from an EMBL/GenBank/DDBJ whole genome shotgun (WGS) entry which is preliminary data.</text>
</comment>
<keyword evidence="3" id="KW-0274">FAD</keyword>
<keyword evidence="2" id="KW-0285">Flavoprotein</keyword>
<dbReference type="Proteomes" id="UP000641853">
    <property type="component" value="Unassembled WGS sequence"/>
</dbReference>
<proteinExistence type="inferred from homology"/>
<accession>A0A8H6QYD4</accession>
<dbReference type="PANTHER" id="PTHR47356">
    <property type="entry name" value="FAD-DEPENDENT MONOOXYGENASE ASQG-RELATED"/>
    <property type="match status" value="1"/>
</dbReference>
<dbReference type="InterPro" id="IPR036188">
    <property type="entry name" value="FAD/NAD-bd_sf"/>
</dbReference>
<dbReference type="SUPFAM" id="SSF51905">
    <property type="entry name" value="FAD/NAD(P)-binding domain"/>
    <property type="match status" value="1"/>
</dbReference>
<dbReference type="PRINTS" id="PR00420">
    <property type="entry name" value="RNGMNOXGNASE"/>
</dbReference>
<comment type="similarity">
    <text evidence="1">Belongs to the paxM FAD-dependent monooxygenase family.</text>
</comment>
<gene>
    <name evidence="6" type="ORF">CNMCM7691_001172</name>
</gene>
<dbReference type="PANTHER" id="PTHR47356:SF2">
    <property type="entry name" value="FAD-BINDING DOMAIN-CONTAINING PROTEIN-RELATED"/>
    <property type="match status" value="1"/>
</dbReference>
<dbReference type="GO" id="GO:0071949">
    <property type="term" value="F:FAD binding"/>
    <property type="evidence" value="ECO:0007669"/>
    <property type="project" value="InterPro"/>
</dbReference>
<dbReference type="InterPro" id="IPR002938">
    <property type="entry name" value="FAD-bd"/>
</dbReference>
<dbReference type="EMBL" id="JACBAG010001799">
    <property type="protein sequence ID" value="KAF7181875.1"/>
    <property type="molecule type" value="Genomic_DNA"/>
</dbReference>
<dbReference type="Gene3D" id="3.50.50.60">
    <property type="entry name" value="FAD/NAD(P)-binding domain"/>
    <property type="match status" value="1"/>
</dbReference>
<evidence type="ECO:0000313" key="7">
    <source>
        <dbReference type="Proteomes" id="UP000641853"/>
    </source>
</evidence>
<evidence type="ECO:0000256" key="4">
    <source>
        <dbReference type="ARBA" id="ARBA00023002"/>
    </source>
</evidence>
<feature type="domain" description="FAD-binding" evidence="5">
    <location>
        <begin position="288"/>
        <end position="329"/>
    </location>
</feature>
<protein>
    <recommendedName>
        <fullName evidence="5">FAD-binding domain-containing protein</fullName>
    </recommendedName>
</protein>
<keyword evidence="4" id="KW-0560">Oxidoreductase</keyword>
<keyword evidence="7" id="KW-1185">Reference proteome</keyword>
<feature type="domain" description="FAD-binding" evidence="5">
    <location>
        <begin position="7"/>
        <end position="169"/>
    </location>
</feature>
<dbReference type="GO" id="GO:0004497">
    <property type="term" value="F:monooxygenase activity"/>
    <property type="evidence" value="ECO:0007669"/>
    <property type="project" value="InterPro"/>
</dbReference>
<evidence type="ECO:0000256" key="3">
    <source>
        <dbReference type="ARBA" id="ARBA00022827"/>
    </source>
</evidence>
<organism evidence="6 7">
    <name type="scientific">Aspergillus felis</name>
    <dbReference type="NCBI Taxonomy" id="1287682"/>
    <lineage>
        <taxon>Eukaryota</taxon>
        <taxon>Fungi</taxon>
        <taxon>Dikarya</taxon>
        <taxon>Ascomycota</taxon>
        <taxon>Pezizomycotina</taxon>
        <taxon>Eurotiomycetes</taxon>
        <taxon>Eurotiomycetidae</taxon>
        <taxon>Eurotiales</taxon>
        <taxon>Aspergillaceae</taxon>
        <taxon>Aspergillus</taxon>
        <taxon>Aspergillus subgen. Fumigati</taxon>
    </lineage>
</organism>
<dbReference type="AlphaFoldDB" id="A0A8H6QYD4"/>
<evidence type="ECO:0000256" key="2">
    <source>
        <dbReference type="ARBA" id="ARBA00022630"/>
    </source>
</evidence>
<evidence type="ECO:0000256" key="1">
    <source>
        <dbReference type="ARBA" id="ARBA00007992"/>
    </source>
</evidence>
<dbReference type="InterPro" id="IPR050562">
    <property type="entry name" value="FAD_mOase_fung"/>
</dbReference>